<dbReference type="GO" id="GO:0016705">
    <property type="term" value="F:oxidoreductase activity, acting on paired donors, with incorporation or reduction of molecular oxygen"/>
    <property type="evidence" value="ECO:0007669"/>
    <property type="project" value="InterPro"/>
</dbReference>
<comment type="cofactor">
    <cofactor evidence="1 13">
        <name>heme</name>
        <dbReference type="ChEBI" id="CHEBI:30413"/>
    </cofactor>
</comment>
<feature type="binding site" description="axial binding residue" evidence="13">
    <location>
        <position position="481"/>
    </location>
    <ligand>
        <name>heme</name>
        <dbReference type="ChEBI" id="CHEBI:30413"/>
    </ligand>
    <ligandPart>
        <name>Fe</name>
        <dbReference type="ChEBI" id="CHEBI:18248"/>
    </ligandPart>
</feature>
<dbReference type="GeneID" id="59352765"/>
<dbReference type="InterPro" id="IPR001128">
    <property type="entry name" value="Cyt_P450"/>
</dbReference>
<comment type="pathway">
    <text evidence="3">Secondary metabolite biosynthesis; terpenoid biosynthesis.</text>
</comment>
<gene>
    <name evidence="15" type="ORF">MIND_01383100</name>
</gene>
<dbReference type="PANTHER" id="PTHR24305:SF166">
    <property type="entry name" value="CYTOCHROME P450 12A4, MITOCHONDRIAL-RELATED"/>
    <property type="match status" value="1"/>
</dbReference>
<dbReference type="InterPro" id="IPR036396">
    <property type="entry name" value="Cyt_P450_sf"/>
</dbReference>
<evidence type="ECO:0000256" key="14">
    <source>
        <dbReference type="SAM" id="SignalP"/>
    </source>
</evidence>
<dbReference type="RefSeq" id="XP_037213250.1">
    <property type="nucleotide sequence ID" value="XM_037370249.1"/>
</dbReference>
<keyword evidence="9" id="KW-0560">Oxidoreductase</keyword>
<feature type="signal peptide" evidence="14">
    <location>
        <begin position="1"/>
        <end position="19"/>
    </location>
</feature>
<evidence type="ECO:0000256" key="6">
    <source>
        <dbReference type="ARBA" id="ARBA00022692"/>
    </source>
</evidence>
<evidence type="ECO:0000256" key="9">
    <source>
        <dbReference type="ARBA" id="ARBA00023002"/>
    </source>
</evidence>
<dbReference type="OrthoDB" id="1470350at2759"/>
<dbReference type="SUPFAM" id="SSF48264">
    <property type="entry name" value="Cytochrome P450"/>
    <property type="match status" value="1"/>
</dbReference>
<comment type="caution">
    <text evidence="15">The sequence shown here is derived from an EMBL/GenBank/DDBJ whole genome shotgun (WGS) entry which is preliminary data.</text>
</comment>
<evidence type="ECO:0000256" key="1">
    <source>
        <dbReference type="ARBA" id="ARBA00001971"/>
    </source>
</evidence>
<dbReference type="AlphaFoldDB" id="A0A8H6RXN8"/>
<evidence type="ECO:0000256" key="10">
    <source>
        <dbReference type="ARBA" id="ARBA00023004"/>
    </source>
</evidence>
<evidence type="ECO:0000256" key="13">
    <source>
        <dbReference type="PIRSR" id="PIRSR602403-1"/>
    </source>
</evidence>
<dbReference type="EMBL" id="JACAZF010000017">
    <property type="protein sequence ID" value="KAF7289219.1"/>
    <property type="molecule type" value="Genomic_DNA"/>
</dbReference>
<keyword evidence="11" id="KW-0503">Monooxygenase</keyword>
<comment type="similarity">
    <text evidence="4">Belongs to the cytochrome P450 family.</text>
</comment>
<keyword evidence="12" id="KW-0472">Membrane</keyword>
<dbReference type="Pfam" id="PF00067">
    <property type="entry name" value="p450"/>
    <property type="match status" value="1"/>
</dbReference>
<dbReference type="GO" id="GO:0005506">
    <property type="term" value="F:iron ion binding"/>
    <property type="evidence" value="ECO:0007669"/>
    <property type="project" value="InterPro"/>
</dbReference>
<reference evidence="15" key="1">
    <citation type="submission" date="2020-05" db="EMBL/GenBank/DDBJ databases">
        <title>Mycena genomes resolve the evolution of fungal bioluminescence.</title>
        <authorList>
            <person name="Tsai I.J."/>
        </authorList>
    </citation>
    <scope>NUCLEOTIDE SEQUENCE</scope>
    <source>
        <strain evidence="15">171206Taipei</strain>
    </source>
</reference>
<evidence type="ECO:0000256" key="12">
    <source>
        <dbReference type="ARBA" id="ARBA00023136"/>
    </source>
</evidence>
<evidence type="ECO:0000256" key="5">
    <source>
        <dbReference type="ARBA" id="ARBA00022617"/>
    </source>
</evidence>
<dbReference type="PRINTS" id="PR00385">
    <property type="entry name" value="P450"/>
</dbReference>
<dbReference type="Gene3D" id="1.10.630.10">
    <property type="entry name" value="Cytochrome P450"/>
    <property type="match status" value="1"/>
</dbReference>
<proteinExistence type="inferred from homology"/>
<organism evidence="15 16">
    <name type="scientific">Mycena indigotica</name>
    <dbReference type="NCBI Taxonomy" id="2126181"/>
    <lineage>
        <taxon>Eukaryota</taxon>
        <taxon>Fungi</taxon>
        <taxon>Dikarya</taxon>
        <taxon>Basidiomycota</taxon>
        <taxon>Agaricomycotina</taxon>
        <taxon>Agaricomycetes</taxon>
        <taxon>Agaricomycetidae</taxon>
        <taxon>Agaricales</taxon>
        <taxon>Marasmiineae</taxon>
        <taxon>Mycenaceae</taxon>
        <taxon>Mycena</taxon>
    </lineage>
</organism>
<evidence type="ECO:0000256" key="11">
    <source>
        <dbReference type="ARBA" id="ARBA00023033"/>
    </source>
</evidence>
<evidence type="ECO:0000256" key="8">
    <source>
        <dbReference type="ARBA" id="ARBA00022989"/>
    </source>
</evidence>
<keyword evidence="6" id="KW-0812">Transmembrane</keyword>
<dbReference type="CDD" id="cd11069">
    <property type="entry name" value="CYP_FUM15-like"/>
    <property type="match status" value="1"/>
</dbReference>
<evidence type="ECO:0000313" key="16">
    <source>
        <dbReference type="Proteomes" id="UP000636479"/>
    </source>
</evidence>
<protein>
    <submittedName>
        <fullName evidence="15">PseudoU-synth-2 domain-containing protein</fullName>
    </submittedName>
</protein>
<accession>A0A8H6RXN8</accession>
<name>A0A8H6RXN8_9AGAR</name>
<dbReference type="GO" id="GO:0004497">
    <property type="term" value="F:monooxygenase activity"/>
    <property type="evidence" value="ECO:0007669"/>
    <property type="project" value="UniProtKB-KW"/>
</dbReference>
<dbReference type="PRINTS" id="PR00465">
    <property type="entry name" value="EP450IV"/>
</dbReference>
<keyword evidence="16" id="KW-1185">Reference proteome</keyword>
<dbReference type="GO" id="GO:0020037">
    <property type="term" value="F:heme binding"/>
    <property type="evidence" value="ECO:0007669"/>
    <property type="project" value="InterPro"/>
</dbReference>
<evidence type="ECO:0000256" key="2">
    <source>
        <dbReference type="ARBA" id="ARBA00004370"/>
    </source>
</evidence>
<dbReference type="Proteomes" id="UP000636479">
    <property type="component" value="Unassembled WGS sequence"/>
</dbReference>
<keyword evidence="5 13" id="KW-0349">Heme</keyword>
<evidence type="ECO:0000256" key="4">
    <source>
        <dbReference type="ARBA" id="ARBA00010617"/>
    </source>
</evidence>
<evidence type="ECO:0000256" key="7">
    <source>
        <dbReference type="ARBA" id="ARBA00022723"/>
    </source>
</evidence>
<dbReference type="PANTHER" id="PTHR24305">
    <property type="entry name" value="CYTOCHROME P450"/>
    <property type="match status" value="1"/>
</dbReference>
<keyword evidence="7 13" id="KW-0479">Metal-binding</keyword>
<evidence type="ECO:0000256" key="3">
    <source>
        <dbReference type="ARBA" id="ARBA00004721"/>
    </source>
</evidence>
<dbReference type="GO" id="GO:0016020">
    <property type="term" value="C:membrane"/>
    <property type="evidence" value="ECO:0007669"/>
    <property type="project" value="UniProtKB-SubCell"/>
</dbReference>
<keyword evidence="8" id="KW-1133">Transmembrane helix</keyword>
<keyword evidence="10 13" id="KW-0408">Iron</keyword>
<feature type="chain" id="PRO_5034517789" evidence="14">
    <location>
        <begin position="20"/>
        <end position="549"/>
    </location>
</feature>
<keyword evidence="14" id="KW-0732">Signal</keyword>
<sequence length="549" mass="60890">MQLSLVIVLGSLLLWTCFAVFKRLTQISIATVRGPKTTSWLLGNMPDLFSGQVGEIESTWTEMYGGIVRFRGSFGEDRLLVTDPKALHHIYHVAGYGFLKQVERSEISRLISGRGLLWADGDDHKRHRKVLAPGFTVSQAKSFLPLFFSYAAQITAKWKEIIDNTTSADHSAVFNLVEWASRATLDVIGEAAFDYSFGAMDNVDNPVGTAYRNVLMKTFGTPSNSSLLSHGLIQYIPRLIREFVVDNIPSAGLEHVRHTTKVTTEVARDLVAAKSAALLEGKGSRDIMSLLVKANASNDVKTRLTEDELLSQMRTIILAAHETTANTIALGLLELAKHPATQTRLRNEIRRMEATIAARGGYTFTTGDLDAMPYLNAVLKEILRLHPASFNNFRRSATDDVLPLSRPITLTSGEVVNELPIPKGMNIVVSIAVYNRNKDVFGPDANVFNPERWLDGSMRKPEIPLGTYSNLLTFAGGVRNCIGWKFAILELQAFLIELVGTFEFALTPEALRLRREKCILMAPSVEGQRDKGVQLPLRVSIASRNEEFE</sequence>
<comment type="subcellular location">
    <subcellularLocation>
        <location evidence="2">Membrane</location>
    </subcellularLocation>
</comment>
<dbReference type="InterPro" id="IPR002403">
    <property type="entry name" value="Cyt_P450_E_grp-IV"/>
</dbReference>
<evidence type="ECO:0000313" key="15">
    <source>
        <dbReference type="EMBL" id="KAF7289219.1"/>
    </source>
</evidence>
<dbReference type="InterPro" id="IPR050121">
    <property type="entry name" value="Cytochrome_P450_monoxygenase"/>
</dbReference>